<sequence length="87" mass="9321">MGRSKRGGSVVAGRGEIGEWRKRSAMEEENGEWRKMGDRRCGFVVAGLGGSVMGELGRVMFLCSVSCLPPSLLFNGVFGRTGSGFFA</sequence>
<dbReference type="AlphaFoldDB" id="A0A8J4V8K7"/>
<reference evidence="1" key="1">
    <citation type="submission" date="2020-03" db="EMBL/GenBank/DDBJ databases">
        <title>Castanea mollissima Vanexum genome sequencing.</title>
        <authorList>
            <person name="Staton M."/>
        </authorList>
    </citation>
    <scope>NUCLEOTIDE SEQUENCE</scope>
    <source>
        <tissue evidence="1">Leaf</tissue>
    </source>
</reference>
<protein>
    <submittedName>
        <fullName evidence="1">Uncharacterized protein</fullName>
    </submittedName>
</protein>
<evidence type="ECO:0000313" key="2">
    <source>
        <dbReference type="Proteomes" id="UP000737018"/>
    </source>
</evidence>
<comment type="caution">
    <text evidence="1">The sequence shown here is derived from an EMBL/GenBank/DDBJ whole genome shotgun (WGS) entry which is preliminary data.</text>
</comment>
<evidence type="ECO:0000313" key="1">
    <source>
        <dbReference type="EMBL" id="KAF3952498.1"/>
    </source>
</evidence>
<keyword evidence="2" id="KW-1185">Reference proteome</keyword>
<accession>A0A8J4V8K7</accession>
<dbReference type="Proteomes" id="UP000737018">
    <property type="component" value="Unassembled WGS sequence"/>
</dbReference>
<proteinExistence type="predicted"/>
<dbReference type="EMBL" id="JRKL02004480">
    <property type="protein sequence ID" value="KAF3952498.1"/>
    <property type="molecule type" value="Genomic_DNA"/>
</dbReference>
<gene>
    <name evidence="1" type="ORF">CMV_021946</name>
</gene>
<name>A0A8J4V8K7_9ROSI</name>
<organism evidence="1 2">
    <name type="scientific">Castanea mollissima</name>
    <name type="common">Chinese chestnut</name>
    <dbReference type="NCBI Taxonomy" id="60419"/>
    <lineage>
        <taxon>Eukaryota</taxon>
        <taxon>Viridiplantae</taxon>
        <taxon>Streptophyta</taxon>
        <taxon>Embryophyta</taxon>
        <taxon>Tracheophyta</taxon>
        <taxon>Spermatophyta</taxon>
        <taxon>Magnoliopsida</taxon>
        <taxon>eudicotyledons</taxon>
        <taxon>Gunneridae</taxon>
        <taxon>Pentapetalae</taxon>
        <taxon>rosids</taxon>
        <taxon>fabids</taxon>
        <taxon>Fagales</taxon>
        <taxon>Fagaceae</taxon>
        <taxon>Castanea</taxon>
    </lineage>
</organism>